<evidence type="ECO:0000313" key="1">
    <source>
        <dbReference type="EMBL" id="JAD47722.1"/>
    </source>
</evidence>
<organism evidence="1">
    <name type="scientific">Arundo donax</name>
    <name type="common">Giant reed</name>
    <name type="synonym">Donax arundinaceus</name>
    <dbReference type="NCBI Taxonomy" id="35708"/>
    <lineage>
        <taxon>Eukaryota</taxon>
        <taxon>Viridiplantae</taxon>
        <taxon>Streptophyta</taxon>
        <taxon>Embryophyta</taxon>
        <taxon>Tracheophyta</taxon>
        <taxon>Spermatophyta</taxon>
        <taxon>Magnoliopsida</taxon>
        <taxon>Liliopsida</taxon>
        <taxon>Poales</taxon>
        <taxon>Poaceae</taxon>
        <taxon>PACMAD clade</taxon>
        <taxon>Arundinoideae</taxon>
        <taxon>Arundineae</taxon>
        <taxon>Arundo</taxon>
    </lineage>
</organism>
<sequence>MPFKKGGRFKSLLITNYLCPKISWFVILS</sequence>
<proteinExistence type="predicted"/>
<name>A0A0A9AKX0_ARUDO</name>
<dbReference type="AlphaFoldDB" id="A0A0A9AKX0"/>
<reference evidence="1" key="1">
    <citation type="submission" date="2014-09" db="EMBL/GenBank/DDBJ databases">
        <authorList>
            <person name="Magalhaes I.L.F."/>
            <person name="Oliveira U."/>
            <person name="Santos F.R."/>
            <person name="Vidigal T.H.D.A."/>
            <person name="Brescovit A.D."/>
            <person name="Santos A.J."/>
        </authorList>
    </citation>
    <scope>NUCLEOTIDE SEQUENCE</scope>
    <source>
        <tissue evidence="1">Shoot tissue taken approximately 20 cm above the soil surface</tissue>
    </source>
</reference>
<protein>
    <submittedName>
        <fullName evidence="1">Uncharacterized protein</fullName>
    </submittedName>
</protein>
<accession>A0A0A9AKX0</accession>
<dbReference type="EMBL" id="GBRH01250173">
    <property type="protein sequence ID" value="JAD47722.1"/>
    <property type="molecule type" value="Transcribed_RNA"/>
</dbReference>
<reference evidence="1" key="2">
    <citation type="journal article" date="2015" name="Data Brief">
        <title>Shoot transcriptome of the giant reed, Arundo donax.</title>
        <authorList>
            <person name="Barrero R.A."/>
            <person name="Guerrero F.D."/>
            <person name="Moolhuijzen P."/>
            <person name="Goolsby J.A."/>
            <person name="Tidwell J."/>
            <person name="Bellgard S.E."/>
            <person name="Bellgard M.I."/>
        </authorList>
    </citation>
    <scope>NUCLEOTIDE SEQUENCE</scope>
    <source>
        <tissue evidence="1">Shoot tissue taken approximately 20 cm above the soil surface</tissue>
    </source>
</reference>